<dbReference type="AlphaFoldDB" id="A0A1F5PLB2"/>
<keyword evidence="8" id="KW-0449">Lipoprotein</keyword>
<dbReference type="UniPathway" id="UPA00664"/>
<evidence type="ECO:0000256" key="6">
    <source>
        <dbReference type="ARBA" id="ARBA00023136"/>
    </source>
</evidence>
<dbReference type="PROSITE" id="PS01311">
    <property type="entry name" value="LGT"/>
    <property type="match status" value="1"/>
</dbReference>
<feature type="transmembrane region" description="Helical" evidence="7">
    <location>
        <begin position="61"/>
        <end position="80"/>
    </location>
</feature>
<dbReference type="GO" id="GO:0005886">
    <property type="term" value="C:plasma membrane"/>
    <property type="evidence" value="ECO:0007669"/>
    <property type="project" value="UniProtKB-SubCell"/>
</dbReference>
<comment type="catalytic activity">
    <reaction evidence="7">
        <text>L-cysteinyl-[prolipoprotein] + a 1,2-diacyl-sn-glycero-3-phospho-(1'-sn-glycerol) = an S-1,2-diacyl-sn-glyceryl-L-cysteinyl-[prolipoprotein] + sn-glycerol 1-phosphate + H(+)</text>
        <dbReference type="Rhea" id="RHEA:56712"/>
        <dbReference type="Rhea" id="RHEA-COMP:14679"/>
        <dbReference type="Rhea" id="RHEA-COMP:14680"/>
        <dbReference type="ChEBI" id="CHEBI:15378"/>
        <dbReference type="ChEBI" id="CHEBI:29950"/>
        <dbReference type="ChEBI" id="CHEBI:57685"/>
        <dbReference type="ChEBI" id="CHEBI:64716"/>
        <dbReference type="ChEBI" id="CHEBI:140658"/>
        <dbReference type="EC" id="2.5.1.145"/>
    </reaction>
</comment>
<dbReference type="GO" id="GO:0042158">
    <property type="term" value="P:lipoprotein biosynthetic process"/>
    <property type="evidence" value="ECO:0007669"/>
    <property type="project" value="UniProtKB-UniRule"/>
</dbReference>
<evidence type="ECO:0000256" key="2">
    <source>
        <dbReference type="ARBA" id="ARBA00022475"/>
    </source>
</evidence>
<keyword evidence="4 7" id="KW-0812">Transmembrane</keyword>
<organism evidence="8 9">
    <name type="scientific">Candidatus Doudnabacteria bacterium RIFCSPHIGHO2_01_FULL_50_11</name>
    <dbReference type="NCBI Taxonomy" id="1817828"/>
    <lineage>
        <taxon>Bacteria</taxon>
        <taxon>Candidatus Doudnaibacteriota</taxon>
    </lineage>
</organism>
<dbReference type="EMBL" id="MFEO01000012">
    <property type="protein sequence ID" value="OGE90462.1"/>
    <property type="molecule type" value="Genomic_DNA"/>
</dbReference>
<evidence type="ECO:0000313" key="9">
    <source>
        <dbReference type="Proteomes" id="UP000178377"/>
    </source>
</evidence>
<evidence type="ECO:0000256" key="7">
    <source>
        <dbReference type="HAMAP-Rule" id="MF_01147"/>
    </source>
</evidence>
<evidence type="ECO:0000256" key="4">
    <source>
        <dbReference type="ARBA" id="ARBA00022692"/>
    </source>
</evidence>
<gene>
    <name evidence="7" type="primary">lgt</name>
    <name evidence="8" type="ORF">A2722_03010</name>
</gene>
<dbReference type="HAMAP" id="MF_01147">
    <property type="entry name" value="Lgt"/>
    <property type="match status" value="1"/>
</dbReference>
<feature type="transmembrane region" description="Helical" evidence="7">
    <location>
        <begin position="211"/>
        <end position="228"/>
    </location>
</feature>
<sequence length="281" mass="31741">MAIGSVAYYVRLMFEGSLPVPQYVPLGFFNLRLYSLMMLTAAFAGYVLAQRRRAQYGFSESEIDTLFFLCVIFGLIGARMHHVLSAWSYYRENPELIVALWNGGMGFYGALVGGMVGALLWAGRARKPFLAVADFLAPAIILGQAIGRWGNFFNQEAYGVPTDLPWKMYVTPDKRLTLAEFYHPYFLYESLANLLVFFIVLYIARRTKQTGVVFGWYLILYSIGRFLLEQLRQDSSMWQGFRLNQVLALVMIATGVAVVAWGTAKSLRDGSSHDRVQNANL</sequence>
<dbReference type="InterPro" id="IPR001640">
    <property type="entry name" value="Lgt"/>
</dbReference>
<reference evidence="8 9" key="1">
    <citation type="journal article" date="2016" name="Nat. Commun.">
        <title>Thousands of microbial genomes shed light on interconnected biogeochemical processes in an aquifer system.</title>
        <authorList>
            <person name="Anantharaman K."/>
            <person name="Brown C.T."/>
            <person name="Hug L.A."/>
            <person name="Sharon I."/>
            <person name="Castelle C.J."/>
            <person name="Probst A.J."/>
            <person name="Thomas B.C."/>
            <person name="Singh A."/>
            <person name="Wilkins M.J."/>
            <person name="Karaoz U."/>
            <person name="Brodie E.L."/>
            <person name="Williams K.H."/>
            <person name="Hubbard S.S."/>
            <person name="Banfield J.F."/>
        </authorList>
    </citation>
    <scope>NUCLEOTIDE SEQUENCE [LARGE SCALE GENOMIC DNA]</scope>
</reference>
<comment type="function">
    <text evidence="7">Catalyzes the transfer of the diacylglyceryl group from phosphatidylglycerol to the sulfhydryl group of the N-terminal cysteine of a prolipoprotein, the first step in the formation of mature lipoproteins.</text>
</comment>
<dbReference type="PANTHER" id="PTHR30589">
    <property type="entry name" value="PROLIPOPROTEIN DIACYLGLYCERYL TRANSFERASE"/>
    <property type="match status" value="1"/>
</dbReference>
<keyword evidence="2 7" id="KW-1003">Cell membrane</keyword>
<protein>
    <recommendedName>
        <fullName evidence="7">Phosphatidylglycerol--prolipoprotein diacylglyceryl transferase</fullName>
        <ecNumber evidence="7">2.5.1.145</ecNumber>
    </recommendedName>
</protein>
<keyword evidence="3 7" id="KW-0808">Transferase</keyword>
<evidence type="ECO:0000256" key="5">
    <source>
        <dbReference type="ARBA" id="ARBA00022989"/>
    </source>
</evidence>
<keyword evidence="5 7" id="KW-1133">Transmembrane helix</keyword>
<comment type="pathway">
    <text evidence="7">Protein modification; lipoprotein biosynthesis (diacylglyceryl transfer).</text>
</comment>
<dbReference type="NCBIfam" id="TIGR00544">
    <property type="entry name" value="lgt"/>
    <property type="match status" value="1"/>
</dbReference>
<dbReference type="EC" id="2.5.1.145" evidence="7"/>
<evidence type="ECO:0000313" key="8">
    <source>
        <dbReference type="EMBL" id="OGE90462.1"/>
    </source>
</evidence>
<feature type="transmembrane region" description="Helical" evidence="7">
    <location>
        <begin position="31"/>
        <end position="49"/>
    </location>
</feature>
<feature type="binding site" evidence="7">
    <location>
        <position position="148"/>
    </location>
    <ligand>
        <name>a 1,2-diacyl-sn-glycero-3-phospho-(1'-sn-glycerol)</name>
        <dbReference type="ChEBI" id="CHEBI:64716"/>
    </ligand>
</feature>
<evidence type="ECO:0000256" key="1">
    <source>
        <dbReference type="ARBA" id="ARBA00007150"/>
    </source>
</evidence>
<dbReference type="PANTHER" id="PTHR30589:SF0">
    <property type="entry name" value="PHOSPHATIDYLGLYCEROL--PROLIPOPROTEIN DIACYLGLYCERYL TRANSFERASE"/>
    <property type="match status" value="1"/>
</dbReference>
<comment type="subcellular location">
    <subcellularLocation>
        <location evidence="7">Cell membrane</location>
        <topology evidence="7">Multi-pass membrane protein</topology>
    </subcellularLocation>
</comment>
<comment type="caution">
    <text evidence="8">The sequence shown here is derived from an EMBL/GenBank/DDBJ whole genome shotgun (WGS) entry which is preliminary data.</text>
</comment>
<name>A0A1F5PLB2_9BACT</name>
<dbReference type="STRING" id="1817828.A2722_03010"/>
<feature type="transmembrane region" description="Helical" evidence="7">
    <location>
        <begin position="100"/>
        <end position="122"/>
    </location>
</feature>
<dbReference type="Proteomes" id="UP000178377">
    <property type="component" value="Unassembled WGS sequence"/>
</dbReference>
<feature type="transmembrane region" description="Helical" evidence="7">
    <location>
        <begin position="243"/>
        <end position="264"/>
    </location>
</feature>
<feature type="transmembrane region" description="Helical" evidence="7">
    <location>
        <begin position="185"/>
        <end position="204"/>
    </location>
</feature>
<feature type="transmembrane region" description="Helical" evidence="7">
    <location>
        <begin position="129"/>
        <end position="147"/>
    </location>
</feature>
<dbReference type="Pfam" id="PF01790">
    <property type="entry name" value="LGT"/>
    <property type="match status" value="1"/>
</dbReference>
<evidence type="ECO:0000256" key="3">
    <source>
        <dbReference type="ARBA" id="ARBA00022679"/>
    </source>
</evidence>
<proteinExistence type="inferred from homology"/>
<keyword evidence="6 7" id="KW-0472">Membrane</keyword>
<accession>A0A1F5PLB2</accession>
<dbReference type="GO" id="GO:0008961">
    <property type="term" value="F:phosphatidylglycerol-prolipoprotein diacylglyceryl transferase activity"/>
    <property type="evidence" value="ECO:0007669"/>
    <property type="project" value="UniProtKB-UniRule"/>
</dbReference>
<comment type="similarity">
    <text evidence="1 7">Belongs to the Lgt family.</text>
</comment>